<dbReference type="HOGENOM" id="CLU_2714631_0_0_4"/>
<reference evidence="1 2" key="1">
    <citation type="submission" date="2007-02" db="EMBL/GenBank/DDBJ databases">
        <authorList>
            <person name="DeShazer D."/>
            <person name="Woods D.E."/>
            <person name="Nierman W.C."/>
        </authorList>
    </citation>
    <scope>NUCLEOTIDE SEQUENCE [LARGE SCALE GENOMIC DNA]</scope>
    <source>
        <strain evidence="1 2">1106a</strain>
    </source>
</reference>
<proteinExistence type="predicted"/>
<dbReference type="AlphaFoldDB" id="A3NZR6"/>
<organism evidence="1 2">
    <name type="scientific">Burkholderia pseudomallei (strain 1106a)</name>
    <dbReference type="NCBI Taxonomy" id="357348"/>
    <lineage>
        <taxon>Bacteria</taxon>
        <taxon>Pseudomonadati</taxon>
        <taxon>Pseudomonadota</taxon>
        <taxon>Betaproteobacteria</taxon>
        <taxon>Burkholderiales</taxon>
        <taxon>Burkholderiaceae</taxon>
        <taxon>Burkholderia</taxon>
        <taxon>pseudomallei group</taxon>
    </lineage>
</organism>
<name>A3NZR6_BURP0</name>
<accession>A3NZR6</accession>
<dbReference type="Proteomes" id="UP000006738">
    <property type="component" value="Chromosome I"/>
</dbReference>
<evidence type="ECO:0000313" key="2">
    <source>
        <dbReference type="Proteomes" id="UP000006738"/>
    </source>
</evidence>
<evidence type="ECO:0000313" key="1">
    <source>
        <dbReference type="EMBL" id="ABN88677.1"/>
    </source>
</evidence>
<dbReference type="EMBL" id="CP000572">
    <property type="protein sequence ID" value="ABN88677.1"/>
    <property type="molecule type" value="Genomic_DNA"/>
</dbReference>
<gene>
    <name evidence="1" type="ordered locus">BURPS1106A_3605</name>
</gene>
<dbReference type="KEGG" id="bpl:BURPS1106A_3605"/>
<sequence length="78" mass="7868">MNGGSKARSPTEPSNRHSCRRACGAAAVRAARVARGGPAAAATCAARRPRKAAAARGADACAGARVRAPAVRYRLIGL</sequence>
<protein>
    <submittedName>
        <fullName evidence="1">Uncharacterized protein</fullName>
    </submittedName>
</protein>